<proteinExistence type="predicted"/>
<dbReference type="KEGG" id="cbp:EB354_10155"/>
<gene>
    <name evidence="2" type="ORF">NCTC11212_03623</name>
    <name evidence="1" type="ORF">SAMN05421800_11216</name>
</gene>
<dbReference type="EMBL" id="UAVR01000019">
    <property type="protein sequence ID" value="SQA91985.1"/>
    <property type="molecule type" value="Genomic_DNA"/>
</dbReference>
<keyword evidence="3" id="KW-1185">Reference proteome</keyword>
<dbReference type="Proteomes" id="UP000190669">
    <property type="component" value="Unassembled WGS sequence"/>
</dbReference>
<reference evidence="2 4" key="2">
    <citation type="submission" date="2018-06" db="EMBL/GenBank/DDBJ databases">
        <authorList>
            <consortium name="Pathogen Informatics"/>
            <person name="Doyle S."/>
        </authorList>
    </citation>
    <scope>NUCLEOTIDE SEQUENCE [LARGE SCALE GENOMIC DNA]</scope>
    <source>
        <strain evidence="2 4">NCTC11212</strain>
    </source>
</reference>
<dbReference type="AlphaFoldDB" id="A0AAX2IPX7"/>
<protein>
    <submittedName>
        <fullName evidence="2">Uncharacterized protein</fullName>
    </submittedName>
</protein>
<accession>A0AAX2IPX7</accession>
<evidence type="ECO:0000313" key="2">
    <source>
        <dbReference type="EMBL" id="SQA91985.1"/>
    </source>
</evidence>
<evidence type="ECO:0000313" key="4">
    <source>
        <dbReference type="Proteomes" id="UP000251937"/>
    </source>
</evidence>
<sequence length="172" mass="18865">MKNTSAPWSAAVFPESGTFIDGITTKFAVRLQSKGETPTNWNGFITETQNPQTKLVTFKGFDQNTGSFSFTPIGGKKYQLTVEDEKGIKQTVNLPEVASSGINLQVQSQSEAVNFVFKGKNINPNAKYKILGTINNQMVYKANVSQISDKVYTIPTSQLVNGILNLTVFDES</sequence>
<reference evidence="1 3" key="1">
    <citation type="submission" date="2017-02" db="EMBL/GenBank/DDBJ databases">
        <authorList>
            <person name="Varghese N."/>
            <person name="Submissions S."/>
        </authorList>
    </citation>
    <scope>NUCLEOTIDE SEQUENCE [LARGE SCALE GENOMIC DNA]</scope>
    <source>
        <strain evidence="1 3">DSM 16775</strain>
    </source>
</reference>
<evidence type="ECO:0000313" key="3">
    <source>
        <dbReference type="Proteomes" id="UP000190669"/>
    </source>
</evidence>
<organism evidence="2 4">
    <name type="scientific">Chryseobacterium balustinum</name>
    <dbReference type="NCBI Taxonomy" id="246"/>
    <lineage>
        <taxon>Bacteria</taxon>
        <taxon>Pseudomonadati</taxon>
        <taxon>Bacteroidota</taxon>
        <taxon>Flavobacteriia</taxon>
        <taxon>Flavobacteriales</taxon>
        <taxon>Weeksellaceae</taxon>
        <taxon>Chryseobacterium group</taxon>
        <taxon>Chryseobacterium</taxon>
    </lineage>
</organism>
<dbReference type="Proteomes" id="UP000251937">
    <property type="component" value="Unassembled WGS sequence"/>
</dbReference>
<dbReference type="EMBL" id="FUZE01000012">
    <property type="protein sequence ID" value="SKB88037.1"/>
    <property type="molecule type" value="Genomic_DNA"/>
</dbReference>
<comment type="caution">
    <text evidence="2">The sequence shown here is derived from an EMBL/GenBank/DDBJ whole genome shotgun (WGS) entry which is preliminary data.</text>
</comment>
<name>A0AAX2IPX7_9FLAO</name>
<dbReference type="RefSeq" id="WP_079465818.1">
    <property type="nucleotide sequence ID" value="NZ_CP033934.1"/>
</dbReference>
<evidence type="ECO:0000313" key="1">
    <source>
        <dbReference type="EMBL" id="SKB88037.1"/>
    </source>
</evidence>